<evidence type="ECO:0000313" key="3">
    <source>
        <dbReference type="EMBL" id="CCI43692.1"/>
    </source>
</evidence>
<feature type="compositionally biased region" description="Basic and acidic residues" evidence="1">
    <location>
        <begin position="90"/>
        <end position="99"/>
    </location>
</feature>
<dbReference type="EMBL" id="CAIX01000054">
    <property type="protein sequence ID" value="CCI43692.1"/>
    <property type="molecule type" value="Genomic_DNA"/>
</dbReference>
<keyword evidence="2" id="KW-0732">Signal</keyword>
<evidence type="ECO:0008006" key="5">
    <source>
        <dbReference type="Google" id="ProtNLM"/>
    </source>
</evidence>
<sequence length="331" mass="36487">MRTPTFSTPIVLLLSAVALKMEVEVNGSHRDPSEQLKTDIFDGTQKETTKHTLRIAGSARSQNSIKQHAEESPIRCKVCGSGTSVSGRSLGDRTEETSRKKQGSGKCCFPFTRKVHGGSFKKECTGNTEEKASHSPKSPPVLPQQSFSDEKVFVNNSLPSQITPHRKQFQCLRTHPSVTRRIERSDLEKMFKPQRTSFKQEAVEQSALSSPRAYNHLQQLSGSEGHTSNTRNHHACIAAQGGSTGSVSSYPAPYLEELSSLLSRIDPCGNERTSIKLVAGEGPPSFPCVIKKKETTRARLCHHFPLELAKVIDAANTSPPRFATSDRQTRY</sequence>
<evidence type="ECO:0000313" key="4">
    <source>
        <dbReference type="Proteomes" id="UP000053237"/>
    </source>
</evidence>
<gene>
    <name evidence="3" type="ORF">BN9_044760</name>
</gene>
<dbReference type="AlphaFoldDB" id="A0A024GBH9"/>
<feature type="chain" id="PRO_5001529402" description="RxLR effector protein" evidence="2">
    <location>
        <begin position="28"/>
        <end position="331"/>
    </location>
</feature>
<proteinExistence type="predicted"/>
<reference evidence="3 4" key="1">
    <citation type="submission" date="2012-05" db="EMBL/GenBank/DDBJ databases">
        <title>Recombination and specialization in a pathogen metapopulation.</title>
        <authorList>
            <person name="Gardiner A."/>
            <person name="Kemen E."/>
            <person name="Schultz-Larsen T."/>
            <person name="MacLean D."/>
            <person name="Van Oosterhout C."/>
            <person name="Jones J.D.G."/>
        </authorList>
    </citation>
    <scope>NUCLEOTIDE SEQUENCE [LARGE SCALE GENOMIC DNA]</scope>
    <source>
        <strain evidence="3 4">Ac Nc2</strain>
    </source>
</reference>
<protein>
    <recommendedName>
        <fullName evidence="5">RxLR effector protein</fullName>
    </recommendedName>
</protein>
<name>A0A024GBH9_9STRA</name>
<accession>A0A024GBH9</accession>
<dbReference type="Proteomes" id="UP000053237">
    <property type="component" value="Unassembled WGS sequence"/>
</dbReference>
<feature type="region of interest" description="Disordered" evidence="1">
    <location>
        <begin position="83"/>
        <end position="105"/>
    </location>
</feature>
<dbReference type="InParanoid" id="A0A024GBH9"/>
<evidence type="ECO:0000256" key="1">
    <source>
        <dbReference type="SAM" id="MobiDB-lite"/>
    </source>
</evidence>
<organism evidence="3 4">
    <name type="scientific">Albugo candida</name>
    <dbReference type="NCBI Taxonomy" id="65357"/>
    <lineage>
        <taxon>Eukaryota</taxon>
        <taxon>Sar</taxon>
        <taxon>Stramenopiles</taxon>
        <taxon>Oomycota</taxon>
        <taxon>Peronosporomycetes</taxon>
        <taxon>Albuginales</taxon>
        <taxon>Albuginaceae</taxon>
        <taxon>Albugo</taxon>
    </lineage>
</organism>
<feature type="signal peptide" evidence="2">
    <location>
        <begin position="1"/>
        <end position="27"/>
    </location>
</feature>
<evidence type="ECO:0000256" key="2">
    <source>
        <dbReference type="SAM" id="SignalP"/>
    </source>
</evidence>
<feature type="compositionally biased region" description="Basic and acidic residues" evidence="1">
    <location>
        <begin position="120"/>
        <end position="133"/>
    </location>
</feature>
<feature type="region of interest" description="Disordered" evidence="1">
    <location>
        <begin position="119"/>
        <end position="145"/>
    </location>
</feature>
<keyword evidence="4" id="KW-1185">Reference proteome</keyword>
<comment type="caution">
    <text evidence="3">The sequence shown here is derived from an EMBL/GenBank/DDBJ whole genome shotgun (WGS) entry which is preliminary data.</text>
</comment>